<feature type="transmembrane region" description="Helical" evidence="1">
    <location>
        <begin position="97"/>
        <end position="120"/>
    </location>
</feature>
<gene>
    <name evidence="3" type="ORF">LY16_02662</name>
    <name evidence="2" type="ORF">XDD1_3151</name>
</gene>
<accession>A0A068QYF2</accession>
<reference evidence="3 5" key="2">
    <citation type="submission" date="2019-07" db="EMBL/GenBank/DDBJ databases">
        <title>Genomic Encyclopedia of Type Strains, Phase I: the one thousand microbial genomes (KMG-I) project.</title>
        <authorList>
            <person name="Kyrpides N."/>
        </authorList>
    </citation>
    <scope>NUCLEOTIDE SEQUENCE [LARGE SCALE GENOMIC DNA]</scope>
    <source>
        <strain evidence="3 5">DSM 17909</strain>
    </source>
</reference>
<evidence type="ECO:0000256" key="1">
    <source>
        <dbReference type="SAM" id="Phobius"/>
    </source>
</evidence>
<proteinExistence type="predicted"/>
<feature type="transmembrane region" description="Helical" evidence="1">
    <location>
        <begin position="29"/>
        <end position="48"/>
    </location>
</feature>
<keyword evidence="5" id="KW-1185">Reference proteome</keyword>
<protein>
    <submittedName>
        <fullName evidence="2">Putative transmembrane protein (N-terminal) phosphatase (C-terminal)</fullName>
    </submittedName>
</protein>
<dbReference type="OrthoDB" id="9786870at2"/>
<feature type="transmembrane region" description="Helical" evidence="1">
    <location>
        <begin position="55"/>
        <end position="77"/>
    </location>
</feature>
<dbReference type="AlphaFoldDB" id="A0A068QYF2"/>
<dbReference type="EMBL" id="FO704550">
    <property type="protein sequence ID" value="CDG18850.1"/>
    <property type="molecule type" value="Genomic_DNA"/>
</dbReference>
<keyword evidence="1" id="KW-1133">Transmembrane helix</keyword>
<name>A0A068QYF2_9GAMM</name>
<evidence type="ECO:0000313" key="5">
    <source>
        <dbReference type="Proteomes" id="UP000324170"/>
    </source>
</evidence>
<keyword evidence="1" id="KW-0472">Membrane</keyword>
<reference evidence="2 4" key="1">
    <citation type="submission" date="2013-07" db="EMBL/GenBank/DDBJ databases">
        <authorList>
            <person name="Genoscope - CEA"/>
        </authorList>
    </citation>
    <scope>NUCLEOTIDE SEQUENCE [LARGE SCALE GENOMIC DNA]</scope>
    <source>
        <strain evidence="2">FRM16</strain>
        <strain evidence="4">FRM16 / DSM 17909</strain>
    </source>
</reference>
<dbReference type="Proteomes" id="UP000032721">
    <property type="component" value="Chromosome"/>
</dbReference>
<dbReference type="KEGG" id="xdo:XDD1_3151"/>
<keyword evidence="1 2" id="KW-0812">Transmembrane</keyword>
<evidence type="ECO:0000313" key="2">
    <source>
        <dbReference type="EMBL" id="CDG18850.1"/>
    </source>
</evidence>
<dbReference type="Proteomes" id="UP000324170">
    <property type="component" value="Unassembled WGS sequence"/>
</dbReference>
<evidence type="ECO:0000313" key="3">
    <source>
        <dbReference type="EMBL" id="TYP01581.1"/>
    </source>
</evidence>
<organism evidence="2 4">
    <name type="scientific">Xenorhabdus doucetiae</name>
    <dbReference type="NCBI Taxonomy" id="351671"/>
    <lineage>
        <taxon>Bacteria</taxon>
        <taxon>Pseudomonadati</taxon>
        <taxon>Pseudomonadota</taxon>
        <taxon>Gammaproteobacteria</taxon>
        <taxon>Enterobacterales</taxon>
        <taxon>Morganellaceae</taxon>
        <taxon>Xenorhabdus</taxon>
    </lineage>
</organism>
<dbReference type="HOGENOM" id="CLU_064730_0_0_6"/>
<dbReference type="RefSeq" id="WP_052705727.1">
    <property type="nucleotide sequence ID" value="NZ_CAWMED010000001.1"/>
</dbReference>
<evidence type="ECO:0000313" key="4">
    <source>
        <dbReference type="Proteomes" id="UP000032721"/>
    </source>
</evidence>
<sequence length="215" mass="24870">MSWLYKNRNLSCFIVLFFLIFLIHKCLGYQLKLIYVFSAFAFFLFLAATSKRIYLFLLVFLSLVGMLYTPIGLNYGYPDVNAVGSLIYTNSNETAEYISGLSVSTYLTAIAILVLMIFALKLNITLSSKSKKWLFSLFFISTFWSPAKGYIKSGFEDSSALVDTSLPEIRFFSDVYQSYQKVMSENNRFAQIIKYRDDWQPVVKEEKYDTYTNLT</sequence>
<dbReference type="EMBL" id="VNHN01000050">
    <property type="protein sequence ID" value="TYP01581.1"/>
    <property type="molecule type" value="Genomic_DNA"/>
</dbReference>
<feature type="transmembrane region" description="Helical" evidence="1">
    <location>
        <begin position="7"/>
        <end position="23"/>
    </location>
</feature>